<name>A0A136IT08_9PEZI</name>
<feature type="chain" id="PRO_5007293098" description="Jacalin-type lectin domain-containing protein" evidence="1">
    <location>
        <begin position="18"/>
        <end position="363"/>
    </location>
</feature>
<dbReference type="Gene3D" id="2.170.15.10">
    <property type="entry name" value="Proaerolysin, chain A, domain 3"/>
    <property type="match status" value="1"/>
</dbReference>
<proteinExistence type="predicted"/>
<accession>A0A136IT08</accession>
<feature type="signal peptide" evidence="1">
    <location>
        <begin position="1"/>
        <end position="17"/>
    </location>
</feature>
<dbReference type="SUPFAM" id="SSF51101">
    <property type="entry name" value="Mannose-binding lectins"/>
    <property type="match status" value="1"/>
</dbReference>
<sequence length="363" mass="39329">MKFIYALMATAASIVSASWPDDMLQSRHHIGGQGGAKFWTIGAEGVTVDRIRVYKKDSLVGIKTWFSDGGVSLVGSEDYTSHEYTFDSAKNEVITKMTLWGNGKGTRTGRLYFETSTGGKFDWGQNTDGQSEYPMNVGEGILVGWSGGAGKQIDKLSPIFLKKMLRVYYDDLKYSAFDKRDNLRTVSLDEVSFSSKDVTGGGEFKGKREFSSSASWTKTSGSTLGFGASFSAGVPEVAQVEVSTQWTISQESQTSGSKTWTRGLEWSRTPDLDVLKGTNNIISCTAEASEGTLDLDWTGTLNLVVDAGNGVAGRSWKGPARGRVSSVDVSKVHTDCKLIKKSSKREHVGSPAVRARQILATAN</sequence>
<dbReference type="OrthoDB" id="4758433at2759"/>
<dbReference type="InParanoid" id="A0A136IT08"/>
<gene>
    <name evidence="2" type="ORF">Micbo1qcDRAFT_207375</name>
</gene>
<organism evidence="2 3">
    <name type="scientific">Microdochium bolleyi</name>
    <dbReference type="NCBI Taxonomy" id="196109"/>
    <lineage>
        <taxon>Eukaryota</taxon>
        <taxon>Fungi</taxon>
        <taxon>Dikarya</taxon>
        <taxon>Ascomycota</taxon>
        <taxon>Pezizomycotina</taxon>
        <taxon>Sordariomycetes</taxon>
        <taxon>Xylariomycetidae</taxon>
        <taxon>Xylariales</taxon>
        <taxon>Microdochiaceae</taxon>
        <taxon>Microdochium</taxon>
    </lineage>
</organism>
<evidence type="ECO:0000313" key="2">
    <source>
        <dbReference type="EMBL" id="KXJ88100.1"/>
    </source>
</evidence>
<dbReference type="InterPro" id="IPR036404">
    <property type="entry name" value="Jacalin-like_lectin_dom_sf"/>
</dbReference>
<evidence type="ECO:0008006" key="4">
    <source>
        <dbReference type="Google" id="ProtNLM"/>
    </source>
</evidence>
<reference evidence="3" key="1">
    <citation type="submission" date="2016-02" db="EMBL/GenBank/DDBJ databases">
        <title>Draft genome sequence of Microdochium bolleyi, a fungal endophyte of beachgrass.</title>
        <authorList>
            <consortium name="DOE Joint Genome Institute"/>
            <person name="David A.S."/>
            <person name="May G."/>
            <person name="Haridas S."/>
            <person name="Lim J."/>
            <person name="Wang M."/>
            <person name="Labutti K."/>
            <person name="Lipzen A."/>
            <person name="Barry K."/>
            <person name="Grigoriev I.V."/>
        </authorList>
    </citation>
    <scope>NUCLEOTIDE SEQUENCE [LARGE SCALE GENOMIC DNA]</scope>
    <source>
        <strain evidence="3">J235TASD1</strain>
    </source>
</reference>
<keyword evidence="1" id="KW-0732">Signal</keyword>
<dbReference type="Proteomes" id="UP000070501">
    <property type="component" value="Unassembled WGS sequence"/>
</dbReference>
<evidence type="ECO:0000313" key="3">
    <source>
        <dbReference type="Proteomes" id="UP000070501"/>
    </source>
</evidence>
<dbReference type="AlphaFoldDB" id="A0A136IT08"/>
<dbReference type="SUPFAM" id="SSF56973">
    <property type="entry name" value="Aerolisin/ETX pore-forming domain"/>
    <property type="match status" value="1"/>
</dbReference>
<evidence type="ECO:0000256" key="1">
    <source>
        <dbReference type="SAM" id="SignalP"/>
    </source>
</evidence>
<keyword evidence="3" id="KW-1185">Reference proteome</keyword>
<protein>
    <recommendedName>
        <fullName evidence="4">Jacalin-type lectin domain-containing protein</fullName>
    </recommendedName>
</protein>
<dbReference type="EMBL" id="KQ964259">
    <property type="protein sequence ID" value="KXJ88100.1"/>
    <property type="molecule type" value="Genomic_DNA"/>
</dbReference>
<dbReference type="Gene3D" id="2.100.10.30">
    <property type="entry name" value="Jacalin-like lectin domain"/>
    <property type="match status" value="1"/>
</dbReference>